<dbReference type="GO" id="GO:0000730">
    <property type="term" value="P:DNA recombinase assembly"/>
    <property type="evidence" value="ECO:0007669"/>
    <property type="project" value="TreeGrafter"/>
</dbReference>
<dbReference type="FunFam" id="1.10.150.20:FF:000008">
    <property type="entry name" value="DNA repair protein RAD51 homolog"/>
    <property type="match status" value="1"/>
</dbReference>
<reference evidence="1 2" key="1">
    <citation type="journal article" date="2019" name="Sci. Rep.">
        <title>Orb-weaving spider Araneus ventricosus genome elucidates the spidroin gene catalogue.</title>
        <authorList>
            <person name="Kono N."/>
            <person name="Nakamura H."/>
            <person name="Ohtoshi R."/>
            <person name="Moran D.A.P."/>
            <person name="Shinohara A."/>
            <person name="Yoshida Y."/>
            <person name="Fujiwara M."/>
            <person name="Mori M."/>
            <person name="Tomita M."/>
            <person name="Arakawa K."/>
        </authorList>
    </citation>
    <scope>NUCLEOTIDE SEQUENCE [LARGE SCALE GENOMIC DNA]</scope>
</reference>
<dbReference type="InterPro" id="IPR010995">
    <property type="entry name" value="DNA_repair_Rad51/TF_NusA_a-hlx"/>
</dbReference>
<dbReference type="GO" id="GO:0007131">
    <property type="term" value="P:reciprocal meiotic recombination"/>
    <property type="evidence" value="ECO:0007669"/>
    <property type="project" value="TreeGrafter"/>
</dbReference>
<dbReference type="PANTHER" id="PTHR22942">
    <property type="entry name" value="RECA/RAD51/RADA DNA STRAND-PAIRING FAMILY MEMBER"/>
    <property type="match status" value="1"/>
</dbReference>
<gene>
    <name evidence="1" type="primary">rhp51</name>
    <name evidence="1" type="ORF">AVEN_201261_1</name>
</gene>
<dbReference type="SUPFAM" id="SSF47794">
    <property type="entry name" value="Rad51 N-terminal domain-like"/>
    <property type="match status" value="1"/>
</dbReference>
<keyword evidence="2" id="KW-1185">Reference proteome</keyword>
<dbReference type="Gene3D" id="1.10.150.20">
    <property type="entry name" value="5' to 3' exonuclease, C-terminal subdomain"/>
    <property type="match status" value="1"/>
</dbReference>
<dbReference type="AlphaFoldDB" id="A0A4Y2QZ40"/>
<name>A0A4Y2QZ40_ARAVE</name>
<dbReference type="GO" id="GO:0003690">
    <property type="term" value="F:double-stranded DNA binding"/>
    <property type="evidence" value="ECO:0007669"/>
    <property type="project" value="TreeGrafter"/>
</dbReference>
<evidence type="ECO:0000313" key="1">
    <source>
        <dbReference type="EMBL" id="GBN68385.1"/>
    </source>
</evidence>
<dbReference type="GO" id="GO:0003697">
    <property type="term" value="F:single-stranded DNA binding"/>
    <property type="evidence" value="ECO:0007669"/>
    <property type="project" value="TreeGrafter"/>
</dbReference>
<dbReference type="GO" id="GO:0000150">
    <property type="term" value="F:DNA strand exchange activity"/>
    <property type="evidence" value="ECO:0007669"/>
    <property type="project" value="TreeGrafter"/>
</dbReference>
<dbReference type="EMBL" id="BGPR01015200">
    <property type="protein sequence ID" value="GBN68385.1"/>
    <property type="molecule type" value="Genomic_DNA"/>
</dbReference>
<dbReference type="GO" id="GO:0000166">
    <property type="term" value="F:nucleotide binding"/>
    <property type="evidence" value="ECO:0007669"/>
    <property type="project" value="InterPro"/>
</dbReference>
<protein>
    <submittedName>
        <fullName evidence="1">DNA repair protein rhp51</fullName>
    </submittedName>
</protein>
<proteinExistence type="predicted"/>
<dbReference type="OrthoDB" id="10251254at2759"/>
<dbReference type="GO" id="GO:0000794">
    <property type="term" value="C:condensed nuclear chromosome"/>
    <property type="evidence" value="ECO:0007669"/>
    <property type="project" value="TreeGrafter"/>
</dbReference>
<organism evidence="1 2">
    <name type="scientific">Araneus ventricosus</name>
    <name type="common">Orbweaver spider</name>
    <name type="synonym">Epeira ventricosa</name>
    <dbReference type="NCBI Taxonomy" id="182803"/>
    <lineage>
        <taxon>Eukaryota</taxon>
        <taxon>Metazoa</taxon>
        <taxon>Ecdysozoa</taxon>
        <taxon>Arthropoda</taxon>
        <taxon>Chelicerata</taxon>
        <taxon>Arachnida</taxon>
        <taxon>Araneae</taxon>
        <taxon>Araneomorphae</taxon>
        <taxon>Entelegynae</taxon>
        <taxon>Araneoidea</taxon>
        <taxon>Araneidae</taxon>
        <taxon>Araneus</taxon>
    </lineage>
</organism>
<accession>A0A4Y2QZ40</accession>
<dbReference type="Proteomes" id="UP000499080">
    <property type="component" value="Unassembled WGS sequence"/>
</dbReference>
<sequence length="84" mass="9264">MSVAALQEAEVEEEDIEYGPQKIKKLEGNGISAGDIKKLQEAGFYTVESVAFTPKKCLLAIKGISEAKADKIMVSHEHPFWIPM</sequence>
<dbReference type="PANTHER" id="PTHR22942:SF39">
    <property type="entry name" value="DNA REPAIR PROTEIN RAD51 HOMOLOG 1"/>
    <property type="match status" value="1"/>
</dbReference>
<comment type="caution">
    <text evidence="1">The sequence shown here is derived from an EMBL/GenBank/DDBJ whole genome shotgun (WGS) entry which is preliminary data.</text>
</comment>
<dbReference type="GO" id="GO:0008094">
    <property type="term" value="F:ATP-dependent activity, acting on DNA"/>
    <property type="evidence" value="ECO:0007669"/>
    <property type="project" value="TreeGrafter"/>
</dbReference>
<dbReference type="GO" id="GO:0006312">
    <property type="term" value="P:mitotic recombination"/>
    <property type="evidence" value="ECO:0007669"/>
    <property type="project" value="TreeGrafter"/>
</dbReference>
<evidence type="ECO:0000313" key="2">
    <source>
        <dbReference type="Proteomes" id="UP000499080"/>
    </source>
</evidence>
<dbReference type="GO" id="GO:0070192">
    <property type="term" value="P:chromosome organization involved in meiotic cell cycle"/>
    <property type="evidence" value="ECO:0007669"/>
    <property type="project" value="TreeGrafter"/>
</dbReference>
<dbReference type="GO" id="GO:0042148">
    <property type="term" value="P:DNA strand invasion"/>
    <property type="evidence" value="ECO:0007669"/>
    <property type="project" value="TreeGrafter"/>
</dbReference>